<protein>
    <submittedName>
        <fullName evidence="1">Uncharacterized protein</fullName>
    </submittedName>
</protein>
<dbReference type="RefSeq" id="WP_031942457.1">
    <property type="nucleotide sequence ID" value="NC_024975.1"/>
</dbReference>
<reference evidence="1" key="1">
    <citation type="journal article" date="2014" name="Genome Announc.">
        <title>Complete Genome Sequences of IncI1 Plasmids Carrying Extended-Spectrum beta-Lactamase Genes.</title>
        <authorList>
            <person name="Brouwer M.S."/>
            <person name="Bossers A."/>
            <person name="Harders F."/>
            <person name="van Essen-Zandbergen A."/>
            <person name="Mevius D.J."/>
            <person name="Smith H.E."/>
        </authorList>
    </citation>
    <scope>NUCLEOTIDE SEQUENCE</scope>
    <source>
        <strain evidence="1">ESBL-305</strain>
        <plasmid evidence="1">pESBL-305</plasmid>
    </source>
</reference>
<geneLocation type="plasmid" evidence="1">
    <name>pESBL-305</name>
</geneLocation>
<proteinExistence type="predicted"/>
<name>A0A075UIR6_ECOLX</name>
<evidence type="ECO:0000313" key="1">
    <source>
        <dbReference type="EMBL" id="AIG72783.1"/>
    </source>
</evidence>
<sequence>MRKISYGRKSQLSQPAHSLFSLCSGINYFQHKKEKIMNLVDAFVKKVISGPYKEYGKWWIDVEYISWGVPGKTRLMFESKEQALEVKEGYKFLT</sequence>
<keyword evidence="1" id="KW-0614">Plasmid</keyword>
<organism evidence="1">
    <name type="scientific">Escherichia coli</name>
    <dbReference type="NCBI Taxonomy" id="562"/>
    <lineage>
        <taxon>Bacteria</taxon>
        <taxon>Pseudomonadati</taxon>
        <taxon>Pseudomonadota</taxon>
        <taxon>Gammaproteobacteria</taxon>
        <taxon>Enterobacterales</taxon>
        <taxon>Enterobacteriaceae</taxon>
        <taxon>Escherichia</taxon>
    </lineage>
</organism>
<accession>A0A075UIR6</accession>
<reference evidence="1" key="2">
    <citation type="submission" date="2014-05" db="EMBL/GenBank/DDBJ databases">
        <authorList>
            <person name="Brouwer M.S.M."/>
            <person name="Bossers A."/>
            <person name="Harders F."/>
            <person name="Mevius D.J."/>
            <person name="Smith H.E."/>
        </authorList>
    </citation>
    <scope>NUCLEOTIDE SEQUENCE</scope>
    <source>
        <strain evidence="1">ESBL-305</strain>
        <plasmid evidence="1">pESBL-305</plasmid>
    </source>
</reference>
<dbReference type="EMBL" id="CP008737">
    <property type="protein sequence ID" value="AIG72783.1"/>
    <property type="molecule type" value="Genomic_DNA"/>
</dbReference>
<dbReference type="AlphaFoldDB" id="A0A075UIR6"/>